<keyword evidence="2" id="KW-1185">Reference proteome</keyword>
<name>A0A4Y7K0Z4_PAPSO</name>
<organism evidence="1 2">
    <name type="scientific">Papaver somniferum</name>
    <name type="common">Opium poppy</name>
    <dbReference type="NCBI Taxonomy" id="3469"/>
    <lineage>
        <taxon>Eukaryota</taxon>
        <taxon>Viridiplantae</taxon>
        <taxon>Streptophyta</taxon>
        <taxon>Embryophyta</taxon>
        <taxon>Tracheophyta</taxon>
        <taxon>Spermatophyta</taxon>
        <taxon>Magnoliopsida</taxon>
        <taxon>Ranunculales</taxon>
        <taxon>Papaveraceae</taxon>
        <taxon>Papaveroideae</taxon>
        <taxon>Papaver</taxon>
    </lineage>
</organism>
<accession>A0A4Y7K0Z4</accession>
<dbReference type="AlphaFoldDB" id="A0A4Y7K0Z4"/>
<evidence type="ECO:0000313" key="1">
    <source>
        <dbReference type="EMBL" id="RZC66607.1"/>
    </source>
</evidence>
<dbReference type="Gramene" id="RZC66607">
    <property type="protein sequence ID" value="RZC66607"/>
    <property type="gene ID" value="C5167_010294"/>
</dbReference>
<dbReference type="Proteomes" id="UP000316621">
    <property type="component" value="Chromosome 6"/>
</dbReference>
<gene>
    <name evidence="1" type="ORF">C5167_010294</name>
</gene>
<dbReference type="EMBL" id="CM010720">
    <property type="protein sequence ID" value="RZC66607.1"/>
    <property type="molecule type" value="Genomic_DNA"/>
</dbReference>
<sequence>MFRLFLEASYGVLAEFYIADNFYFQNHLGLLWCFEICHENWYQGFQDEGAKGREACDDEAPEIMLREAIGWLIFPRFRDTHSTR</sequence>
<proteinExistence type="predicted"/>
<evidence type="ECO:0000313" key="2">
    <source>
        <dbReference type="Proteomes" id="UP000316621"/>
    </source>
</evidence>
<protein>
    <submittedName>
        <fullName evidence="1">Uncharacterized protein</fullName>
    </submittedName>
</protein>
<reference evidence="1 2" key="1">
    <citation type="journal article" date="2018" name="Science">
        <title>The opium poppy genome and morphinan production.</title>
        <authorList>
            <person name="Guo L."/>
            <person name="Winzer T."/>
            <person name="Yang X."/>
            <person name="Li Y."/>
            <person name="Ning Z."/>
            <person name="He Z."/>
            <person name="Teodor R."/>
            <person name="Lu Y."/>
            <person name="Bowser T.A."/>
            <person name="Graham I.A."/>
            <person name="Ye K."/>
        </authorList>
    </citation>
    <scope>NUCLEOTIDE SEQUENCE [LARGE SCALE GENOMIC DNA]</scope>
    <source>
        <strain evidence="2">cv. HN1</strain>
        <tissue evidence="1">Leaves</tissue>
    </source>
</reference>